<protein>
    <submittedName>
        <fullName evidence="2">Uncharacterized protein</fullName>
    </submittedName>
</protein>
<evidence type="ECO:0000313" key="2">
    <source>
        <dbReference type="EMBL" id="GFZ09627.1"/>
    </source>
</evidence>
<keyword evidence="1" id="KW-0175">Coiled coil</keyword>
<name>A0A7J0GFN7_9ERIC</name>
<dbReference type="InterPro" id="IPR049932">
    <property type="entry name" value="NEAP1-4"/>
</dbReference>
<sequence>MSNSETLPSSIDPLLKDLSEKKQSFRRNVVSLAEELKEEAETKAKNMEDEICRLQKNLEERNGQIQASASTAEKFDEISD</sequence>
<dbReference type="OrthoDB" id="1729117at2759"/>
<organism evidence="2 3">
    <name type="scientific">Actinidia rufa</name>
    <dbReference type="NCBI Taxonomy" id="165716"/>
    <lineage>
        <taxon>Eukaryota</taxon>
        <taxon>Viridiplantae</taxon>
        <taxon>Streptophyta</taxon>
        <taxon>Embryophyta</taxon>
        <taxon>Tracheophyta</taxon>
        <taxon>Spermatophyta</taxon>
        <taxon>Magnoliopsida</taxon>
        <taxon>eudicotyledons</taxon>
        <taxon>Gunneridae</taxon>
        <taxon>Pentapetalae</taxon>
        <taxon>asterids</taxon>
        <taxon>Ericales</taxon>
        <taxon>Actinidiaceae</taxon>
        <taxon>Actinidia</taxon>
    </lineage>
</organism>
<keyword evidence="3" id="KW-1185">Reference proteome</keyword>
<proteinExistence type="predicted"/>
<dbReference type="AlphaFoldDB" id="A0A7J0GFN7"/>
<dbReference type="EMBL" id="BJWL01000021">
    <property type="protein sequence ID" value="GFZ09627.1"/>
    <property type="molecule type" value="Genomic_DNA"/>
</dbReference>
<reference evidence="2 3" key="1">
    <citation type="submission" date="2019-07" db="EMBL/GenBank/DDBJ databases">
        <title>De Novo Assembly of kiwifruit Actinidia rufa.</title>
        <authorList>
            <person name="Sugita-Konishi S."/>
            <person name="Sato K."/>
            <person name="Mori E."/>
            <person name="Abe Y."/>
            <person name="Kisaki G."/>
            <person name="Hamano K."/>
            <person name="Suezawa K."/>
            <person name="Otani M."/>
            <person name="Fukuda T."/>
            <person name="Manabe T."/>
            <person name="Gomi K."/>
            <person name="Tabuchi M."/>
            <person name="Akimitsu K."/>
            <person name="Kataoka I."/>
        </authorList>
    </citation>
    <scope>NUCLEOTIDE SEQUENCE [LARGE SCALE GENOMIC DNA]</scope>
    <source>
        <strain evidence="3">cv. Fuchu</strain>
    </source>
</reference>
<dbReference type="Proteomes" id="UP000585474">
    <property type="component" value="Unassembled WGS sequence"/>
</dbReference>
<dbReference type="PANTHER" id="PTHR48145:SF5">
    <property type="entry name" value="NUCLEAR ENVELOPE-ASSOCIATED PROTEIN 2"/>
    <property type="match status" value="1"/>
</dbReference>
<accession>A0A7J0GFN7</accession>
<evidence type="ECO:0000313" key="3">
    <source>
        <dbReference type="Proteomes" id="UP000585474"/>
    </source>
</evidence>
<dbReference type="PANTHER" id="PTHR48145">
    <property type="entry name" value="NUCLEAR ENVELOPE-ASSOCIATED PROTEIN 1"/>
    <property type="match status" value="1"/>
</dbReference>
<feature type="coiled-coil region" evidence="1">
    <location>
        <begin position="15"/>
        <end position="57"/>
    </location>
</feature>
<comment type="caution">
    <text evidence="2">The sequence shown here is derived from an EMBL/GenBank/DDBJ whole genome shotgun (WGS) entry which is preliminary data.</text>
</comment>
<gene>
    <name evidence="2" type="ORF">Acr_21g0002260</name>
</gene>
<evidence type="ECO:0000256" key="1">
    <source>
        <dbReference type="SAM" id="Coils"/>
    </source>
</evidence>